<protein>
    <submittedName>
        <fullName evidence="3">EamA family transporter</fullName>
    </submittedName>
</protein>
<feature type="transmembrane region" description="Helical" evidence="1">
    <location>
        <begin position="68"/>
        <end position="88"/>
    </location>
</feature>
<feature type="transmembrane region" description="Helical" evidence="1">
    <location>
        <begin position="38"/>
        <end position="56"/>
    </location>
</feature>
<gene>
    <name evidence="3" type="ORF">JDN41_14795</name>
</gene>
<dbReference type="Proteomes" id="UP000623250">
    <property type="component" value="Unassembled WGS sequence"/>
</dbReference>
<dbReference type="Pfam" id="PF00892">
    <property type="entry name" value="EamA"/>
    <property type="match status" value="2"/>
</dbReference>
<organism evidence="3 4">
    <name type="scientific">Rhodomicrobium udaipurense</name>
    <dbReference type="NCBI Taxonomy" id="1202716"/>
    <lineage>
        <taxon>Bacteria</taxon>
        <taxon>Pseudomonadati</taxon>
        <taxon>Pseudomonadota</taxon>
        <taxon>Alphaproteobacteria</taxon>
        <taxon>Hyphomicrobiales</taxon>
        <taxon>Hyphomicrobiaceae</taxon>
        <taxon>Rhodomicrobium</taxon>
    </lineage>
</organism>
<keyword evidence="1" id="KW-0472">Membrane</keyword>
<feature type="transmembrane region" description="Helical" evidence="1">
    <location>
        <begin position="187"/>
        <end position="205"/>
    </location>
</feature>
<proteinExistence type="predicted"/>
<feature type="transmembrane region" description="Helical" evidence="1">
    <location>
        <begin position="130"/>
        <end position="150"/>
    </location>
</feature>
<dbReference type="GO" id="GO:0016020">
    <property type="term" value="C:membrane"/>
    <property type="evidence" value="ECO:0007669"/>
    <property type="project" value="InterPro"/>
</dbReference>
<reference evidence="3 4" key="1">
    <citation type="submission" date="2020-12" db="EMBL/GenBank/DDBJ databases">
        <title>Revised draft genomes of Rhodomicrobium vannielii ATCC 17100 and Rhodomicrobium udaipurense JA643.</title>
        <authorList>
            <person name="Conners E.M."/>
            <person name="Davenport E.J."/>
            <person name="Bose A."/>
        </authorList>
    </citation>
    <scope>NUCLEOTIDE SEQUENCE [LARGE SCALE GENOMIC DNA]</scope>
    <source>
        <strain evidence="3 4">JA643</strain>
    </source>
</reference>
<feature type="domain" description="EamA" evidence="2">
    <location>
        <begin position="157"/>
        <end position="289"/>
    </location>
</feature>
<sequence length="310" mass="31780">MPITSGGKATAIGVLAIPLWALLPTLTVLAGAIPPLELVALTFTIGALAGFVWLAANPSARRGLGALGWQPVALGVAAFFVDHFAFFLAMQNAPAVEASLVNYLWPVLIVMFSTMLPARASAGKLTVWHISGVSMAFAGAALAITGGAALSLGGNAFGYAMAVTAALTWSSYSVLTRLFRGVPSAAVSVYCLGTAVLAWGAHLALEDFVMPAPGLQLFAILALGAGPIGLAFYVWDYGCKHGDLRTLGVLAYFSPLLSTALLTATGLGPSKPSLWVAALLITGGAILASRDALRTMRGVRHAPTAASAMD</sequence>
<feature type="transmembrane region" description="Helical" evidence="1">
    <location>
        <begin position="247"/>
        <end position="268"/>
    </location>
</feature>
<keyword evidence="1" id="KW-1133">Transmembrane helix</keyword>
<feature type="transmembrane region" description="Helical" evidence="1">
    <location>
        <begin position="12"/>
        <end position="32"/>
    </location>
</feature>
<feature type="domain" description="EamA" evidence="2">
    <location>
        <begin position="13"/>
        <end position="144"/>
    </location>
</feature>
<name>A0A8I1GJ15_9HYPH</name>
<dbReference type="AlphaFoldDB" id="A0A8I1GJ15"/>
<evidence type="ECO:0000313" key="4">
    <source>
        <dbReference type="Proteomes" id="UP000623250"/>
    </source>
</evidence>
<comment type="caution">
    <text evidence="3">The sequence shown here is derived from an EMBL/GenBank/DDBJ whole genome shotgun (WGS) entry which is preliminary data.</text>
</comment>
<dbReference type="RefSeq" id="WP_037232716.1">
    <property type="nucleotide sequence ID" value="NZ_JAEMUK010000081.1"/>
</dbReference>
<evidence type="ECO:0000259" key="2">
    <source>
        <dbReference type="Pfam" id="PF00892"/>
    </source>
</evidence>
<evidence type="ECO:0000313" key="3">
    <source>
        <dbReference type="EMBL" id="MBJ7544820.1"/>
    </source>
</evidence>
<feature type="transmembrane region" description="Helical" evidence="1">
    <location>
        <begin position="100"/>
        <end position="118"/>
    </location>
</feature>
<dbReference type="InterPro" id="IPR000620">
    <property type="entry name" value="EamA_dom"/>
</dbReference>
<keyword evidence="1" id="KW-0812">Transmembrane</keyword>
<feature type="transmembrane region" description="Helical" evidence="1">
    <location>
        <begin position="274"/>
        <end position="293"/>
    </location>
</feature>
<evidence type="ECO:0000256" key="1">
    <source>
        <dbReference type="SAM" id="Phobius"/>
    </source>
</evidence>
<dbReference type="EMBL" id="JAEMUK010000081">
    <property type="protein sequence ID" value="MBJ7544820.1"/>
    <property type="molecule type" value="Genomic_DNA"/>
</dbReference>
<keyword evidence="4" id="KW-1185">Reference proteome</keyword>
<feature type="transmembrane region" description="Helical" evidence="1">
    <location>
        <begin position="217"/>
        <end position="235"/>
    </location>
</feature>
<feature type="transmembrane region" description="Helical" evidence="1">
    <location>
        <begin position="156"/>
        <end position="175"/>
    </location>
</feature>
<accession>A0A8I1GJ15</accession>